<dbReference type="InterPro" id="IPR036116">
    <property type="entry name" value="FN3_sf"/>
</dbReference>
<dbReference type="PaxDb" id="55529-EKX54688"/>
<name>L1K2U3_GUITC</name>
<dbReference type="SUPFAM" id="SSF49265">
    <property type="entry name" value="Fibronectin type III"/>
    <property type="match status" value="2"/>
</dbReference>
<dbReference type="HOGENOM" id="CLU_372334_0_0_1"/>
<dbReference type="OrthoDB" id="5982258at2759"/>
<dbReference type="Proteomes" id="UP000011087">
    <property type="component" value="Unassembled WGS sequence"/>
</dbReference>
<dbReference type="RefSeq" id="XP_005841668.1">
    <property type="nucleotide sequence ID" value="XM_005841611.1"/>
</dbReference>
<dbReference type="GeneID" id="17311383"/>
<evidence type="ECO:0000313" key="4">
    <source>
        <dbReference type="EMBL" id="EKX54688.1"/>
    </source>
</evidence>
<dbReference type="Gene3D" id="2.60.40.10">
    <property type="entry name" value="Immunoglobulins"/>
    <property type="match status" value="3"/>
</dbReference>
<dbReference type="CDD" id="cd00063">
    <property type="entry name" value="FN3"/>
    <property type="match status" value="1"/>
</dbReference>
<protein>
    <recommendedName>
        <fullName evidence="3">Fibronectin type-III domain-containing protein</fullName>
    </recommendedName>
</protein>
<dbReference type="PANTHER" id="PTHR13817:SF73">
    <property type="entry name" value="FIBRONECTIN TYPE-III DOMAIN-CONTAINING PROTEIN"/>
    <property type="match status" value="1"/>
</dbReference>
<dbReference type="PANTHER" id="PTHR13817">
    <property type="entry name" value="TITIN"/>
    <property type="match status" value="1"/>
</dbReference>
<feature type="domain" description="Fibronectin type-III" evidence="3">
    <location>
        <begin position="649"/>
        <end position="742"/>
    </location>
</feature>
<dbReference type="InterPro" id="IPR013783">
    <property type="entry name" value="Ig-like_fold"/>
</dbReference>
<organism evidence="4">
    <name type="scientific">Guillardia theta (strain CCMP2712)</name>
    <name type="common">Cryptophyte</name>
    <dbReference type="NCBI Taxonomy" id="905079"/>
    <lineage>
        <taxon>Eukaryota</taxon>
        <taxon>Cryptophyceae</taxon>
        <taxon>Pyrenomonadales</taxon>
        <taxon>Geminigeraceae</taxon>
        <taxon>Guillardia</taxon>
    </lineage>
</organism>
<evidence type="ECO:0000313" key="5">
    <source>
        <dbReference type="EnsemblProtists" id="EKX54688"/>
    </source>
</evidence>
<reference evidence="6" key="2">
    <citation type="submission" date="2012-11" db="EMBL/GenBank/DDBJ databases">
        <authorList>
            <person name="Kuo A."/>
            <person name="Curtis B.A."/>
            <person name="Tanifuji G."/>
            <person name="Burki F."/>
            <person name="Gruber A."/>
            <person name="Irimia M."/>
            <person name="Maruyama S."/>
            <person name="Arias M.C."/>
            <person name="Ball S.G."/>
            <person name="Gile G.H."/>
            <person name="Hirakawa Y."/>
            <person name="Hopkins J.F."/>
            <person name="Rensing S.A."/>
            <person name="Schmutz J."/>
            <person name="Symeonidi A."/>
            <person name="Elias M."/>
            <person name="Eveleigh R.J."/>
            <person name="Herman E.K."/>
            <person name="Klute M.J."/>
            <person name="Nakayama T."/>
            <person name="Obornik M."/>
            <person name="Reyes-Prieto A."/>
            <person name="Armbrust E.V."/>
            <person name="Aves S.J."/>
            <person name="Beiko R.G."/>
            <person name="Coutinho P."/>
            <person name="Dacks J.B."/>
            <person name="Durnford D.G."/>
            <person name="Fast N.M."/>
            <person name="Green B.R."/>
            <person name="Grisdale C."/>
            <person name="Hempe F."/>
            <person name="Henrissat B."/>
            <person name="Hoppner M.P."/>
            <person name="Ishida K.-I."/>
            <person name="Kim E."/>
            <person name="Koreny L."/>
            <person name="Kroth P.G."/>
            <person name="Liu Y."/>
            <person name="Malik S.-B."/>
            <person name="Maier U.G."/>
            <person name="McRose D."/>
            <person name="Mock T."/>
            <person name="Neilson J.A."/>
            <person name="Onodera N.T."/>
            <person name="Poole A.M."/>
            <person name="Pritham E.J."/>
            <person name="Richards T.A."/>
            <person name="Rocap G."/>
            <person name="Roy S.W."/>
            <person name="Sarai C."/>
            <person name="Schaack S."/>
            <person name="Shirato S."/>
            <person name="Slamovits C.H."/>
            <person name="Spencer D.F."/>
            <person name="Suzuki S."/>
            <person name="Worden A.Z."/>
            <person name="Zauner S."/>
            <person name="Barry K."/>
            <person name="Bell C."/>
            <person name="Bharti A.K."/>
            <person name="Crow J.A."/>
            <person name="Grimwood J."/>
            <person name="Kramer R."/>
            <person name="Lindquist E."/>
            <person name="Lucas S."/>
            <person name="Salamov A."/>
            <person name="McFadden G.I."/>
            <person name="Lane C.E."/>
            <person name="Keeling P.J."/>
            <person name="Gray M.W."/>
            <person name="Grigoriev I.V."/>
            <person name="Archibald J.M."/>
        </authorList>
    </citation>
    <scope>NUCLEOTIDE SEQUENCE</scope>
    <source>
        <strain evidence="6">CCMP2712</strain>
    </source>
</reference>
<keyword evidence="6" id="KW-1185">Reference proteome</keyword>
<dbReference type="EnsemblProtists" id="EKX54688">
    <property type="protein sequence ID" value="EKX54688"/>
    <property type="gene ID" value="GUITHDRAFT_99344"/>
</dbReference>
<gene>
    <name evidence="4" type="ORF">GUITHDRAFT_99344</name>
</gene>
<dbReference type="SMART" id="SM00060">
    <property type="entry name" value="FN3"/>
    <property type="match status" value="3"/>
</dbReference>
<evidence type="ECO:0000313" key="6">
    <source>
        <dbReference type="Proteomes" id="UP000011087"/>
    </source>
</evidence>
<feature type="compositionally biased region" description="Pro residues" evidence="2">
    <location>
        <begin position="527"/>
        <end position="545"/>
    </location>
</feature>
<feature type="region of interest" description="Disordered" evidence="2">
    <location>
        <begin position="527"/>
        <end position="547"/>
    </location>
</feature>
<feature type="compositionally biased region" description="Basic and acidic residues" evidence="2">
    <location>
        <begin position="579"/>
        <end position="589"/>
    </location>
</feature>
<dbReference type="InterPro" id="IPR003961">
    <property type="entry name" value="FN3_dom"/>
</dbReference>
<evidence type="ECO:0000259" key="3">
    <source>
        <dbReference type="PROSITE" id="PS50853"/>
    </source>
</evidence>
<dbReference type="KEGG" id="gtt:GUITHDRAFT_99344"/>
<dbReference type="InterPro" id="IPR050964">
    <property type="entry name" value="Striated_Muscle_Regulatory"/>
</dbReference>
<reference evidence="5" key="3">
    <citation type="submission" date="2015-06" db="UniProtKB">
        <authorList>
            <consortium name="EnsemblProtists"/>
        </authorList>
    </citation>
    <scope>IDENTIFICATION</scope>
</reference>
<evidence type="ECO:0000256" key="1">
    <source>
        <dbReference type="ARBA" id="ARBA00022737"/>
    </source>
</evidence>
<dbReference type="PROSITE" id="PS50853">
    <property type="entry name" value="FN3"/>
    <property type="match status" value="1"/>
</dbReference>
<dbReference type="EMBL" id="JH992966">
    <property type="protein sequence ID" value="EKX54688.1"/>
    <property type="molecule type" value="Genomic_DNA"/>
</dbReference>
<reference evidence="4 6" key="1">
    <citation type="journal article" date="2012" name="Nature">
        <title>Algal genomes reveal evolutionary mosaicism and the fate of nucleomorphs.</title>
        <authorList>
            <consortium name="DOE Joint Genome Institute"/>
            <person name="Curtis B.A."/>
            <person name="Tanifuji G."/>
            <person name="Burki F."/>
            <person name="Gruber A."/>
            <person name="Irimia M."/>
            <person name="Maruyama S."/>
            <person name="Arias M.C."/>
            <person name="Ball S.G."/>
            <person name="Gile G.H."/>
            <person name="Hirakawa Y."/>
            <person name="Hopkins J.F."/>
            <person name="Kuo A."/>
            <person name="Rensing S.A."/>
            <person name="Schmutz J."/>
            <person name="Symeonidi A."/>
            <person name="Elias M."/>
            <person name="Eveleigh R.J."/>
            <person name="Herman E.K."/>
            <person name="Klute M.J."/>
            <person name="Nakayama T."/>
            <person name="Obornik M."/>
            <person name="Reyes-Prieto A."/>
            <person name="Armbrust E.V."/>
            <person name="Aves S.J."/>
            <person name="Beiko R.G."/>
            <person name="Coutinho P."/>
            <person name="Dacks J.B."/>
            <person name="Durnford D.G."/>
            <person name="Fast N.M."/>
            <person name="Green B.R."/>
            <person name="Grisdale C.J."/>
            <person name="Hempel F."/>
            <person name="Henrissat B."/>
            <person name="Hoppner M.P."/>
            <person name="Ishida K."/>
            <person name="Kim E."/>
            <person name="Koreny L."/>
            <person name="Kroth P.G."/>
            <person name="Liu Y."/>
            <person name="Malik S.B."/>
            <person name="Maier U.G."/>
            <person name="McRose D."/>
            <person name="Mock T."/>
            <person name="Neilson J.A."/>
            <person name="Onodera N.T."/>
            <person name="Poole A.M."/>
            <person name="Pritham E.J."/>
            <person name="Richards T.A."/>
            <person name="Rocap G."/>
            <person name="Roy S.W."/>
            <person name="Sarai C."/>
            <person name="Schaack S."/>
            <person name="Shirato S."/>
            <person name="Slamovits C.H."/>
            <person name="Spencer D.F."/>
            <person name="Suzuki S."/>
            <person name="Worden A.Z."/>
            <person name="Zauner S."/>
            <person name="Barry K."/>
            <person name="Bell C."/>
            <person name="Bharti A.K."/>
            <person name="Crow J.A."/>
            <person name="Grimwood J."/>
            <person name="Kramer R."/>
            <person name="Lindquist E."/>
            <person name="Lucas S."/>
            <person name="Salamov A."/>
            <person name="McFadden G.I."/>
            <person name="Lane C.E."/>
            <person name="Keeling P.J."/>
            <person name="Gray M.W."/>
            <person name="Grigoriev I.V."/>
            <person name="Archibald J.M."/>
        </authorList>
    </citation>
    <scope>NUCLEOTIDE SEQUENCE</scope>
    <source>
        <strain evidence="4 6">CCMP2712</strain>
    </source>
</reference>
<accession>L1K2U3</accession>
<sequence length="747" mass="83309">MKDSKRLFMSNVDFDRYGRIKKSPVAPPVFEEPLSIRVPSKHKNFDRRDRATSRVAGGEERLLAPAGVASWPRDMSKIEEKITQELYPIIDGMQLDVFLIVLNALLSERSGRDAMKSICDARGRDFGGQEPELLPPAMPARLWMEEEGRIGVGLRALAWIKLCWTPSNFLGGWSSVTDRRKSLRPMSAPSMEYELKIQPLPFPKPFEGCHCRCDDHSSFLLQTTGVEKKPGASGSVKMETVNVCLVGNFAGSLTADQLTKCAKLIQNLQPAHQYEVKIRSFIRRPKSGEKLHGTWSEGVKLSTRPAPPAAPSNLRCSRVTEEVAELQWEEPRLKHGADLIDFEVCLLAASWSNPVVLVVYRVISIEDNPIPARGELEGSSFMKRLQQTYQDAKLWSSSSRKGSMWSEAFVLGPFLPSSEIQCKVRARSSSGWGEFTETLCFITSDALPSPPLNVSMEATAAEREEEGRRSRPLVSCRIRWSPPAFLHCRSGISKYEVKVCERYKNRCEEESSSLQTREWVHEIQLQPPPQDQENSLPPPPPPPLPRDYEFEELFRTQCMTQEERNALALAEANEEEEEEKGKQTDDSKCEASSPISRGFKGAEGEQQLLLEGFKPGSKITAKVRCFNVVGASDWSEEVEVYLASSFPAPPLNVRAMAPTFNTLVVGWDVPRTDHGSSITFYEVCLLLDGRQVIKRVNGRINGVKIAGLATSRQITELVVYSINAVGISLPSHPPLSLTLPPVPKSAS</sequence>
<feature type="region of interest" description="Disordered" evidence="2">
    <location>
        <begin position="571"/>
        <end position="600"/>
    </location>
</feature>
<dbReference type="AlphaFoldDB" id="L1K2U3"/>
<evidence type="ECO:0000256" key="2">
    <source>
        <dbReference type="SAM" id="MobiDB-lite"/>
    </source>
</evidence>
<keyword evidence="1" id="KW-0677">Repeat</keyword>
<proteinExistence type="predicted"/>